<evidence type="ECO:0000256" key="4">
    <source>
        <dbReference type="PROSITE-ProRule" id="PRU00108"/>
    </source>
</evidence>
<feature type="DNA-binding region" description="Homeobox" evidence="4">
    <location>
        <begin position="174"/>
        <end position="219"/>
    </location>
</feature>
<protein>
    <recommendedName>
        <fullName evidence="5">Homeobox domain-containing protein</fullName>
    </recommendedName>
</protein>
<accession>A0AAN7U2K0</accession>
<dbReference type="InterPro" id="IPR001356">
    <property type="entry name" value="HD"/>
</dbReference>
<evidence type="ECO:0000256" key="3">
    <source>
        <dbReference type="ARBA" id="ARBA00023242"/>
    </source>
</evidence>
<keyword evidence="1 4" id="KW-0238">DNA-binding</keyword>
<dbReference type="AlphaFoldDB" id="A0AAN7U2K0"/>
<dbReference type="Pfam" id="PF05920">
    <property type="entry name" value="Homeobox_KN"/>
    <property type="match status" value="1"/>
</dbReference>
<dbReference type="SUPFAM" id="SSF46689">
    <property type="entry name" value="Homeodomain-like"/>
    <property type="match status" value="1"/>
</dbReference>
<keyword evidence="2 4" id="KW-0371">Homeobox</keyword>
<name>A0AAN7U2K0_9MYCE</name>
<organism evidence="6 7">
    <name type="scientific">Dictyostelium firmibasis</name>
    <dbReference type="NCBI Taxonomy" id="79012"/>
    <lineage>
        <taxon>Eukaryota</taxon>
        <taxon>Amoebozoa</taxon>
        <taxon>Evosea</taxon>
        <taxon>Eumycetozoa</taxon>
        <taxon>Dictyostelia</taxon>
        <taxon>Dictyosteliales</taxon>
        <taxon>Dictyosteliaceae</taxon>
        <taxon>Dictyostelium</taxon>
    </lineage>
</organism>
<feature type="domain" description="Homeobox" evidence="5">
    <location>
        <begin position="172"/>
        <end position="218"/>
    </location>
</feature>
<dbReference type="Proteomes" id="UP001344447">
    <property type="component" value="Unassembled WGS sequence"/>
</dbReference>
<evidence type="ECO:0000259" key="5">
    <source>
        <dbReference type="PROSITE" id="PS50071"/>
    </source>
</evidence>
<dbReference type="Gene3D" id="1.10.10.60">
    <property type="entry name" value="Homeodomain-like"/>
    <property type="match status" value="1"/>
</dbReference>
<evidence type="ECO:0000256" key="2">
    <source>
        <dbReference type="ARBA" id="ARBA00023155"/>
    </source>
</evidence>
<dbReference type="InterPro" id="IPR009057">
    <property type="entry name" value="Homeodomain-like_sf"/>
</dbReference>
<dbReference type="CDD" id="cd00086">
    <property type="entry name" value="homeodomain"/>
    <property type="match status" value="1"/>
</dbReference>
<dbReference type="GO" id="GO:0006355">
    <property type="term" value="P:regulation of DNA-templated transcription"/>
    <property type="evidence" value="ECO:0007669"/>
    <property type="project" value="InterPro"/>
</dbReference>
<gene>
    <name evidence="6" type="ORF">RB653_000255</name>
</gene>
<evidence type="ECO:0000313" key="7">
    <source>
        <dbReference type="Proteomes" id="UP001344447"/>
    </source>
</evidence>
<dbReference type="GO" id="GO:0003677">
    <property type="term" value="F:DNA binding"/>
    <property type="evidence" value="ECO:0007669"/>
    <property type="project" value="UniProtKB-UniRule"/>
</dbReference>
<reference evidence="6 7" key="1">
    <citation type="submission" date="2023-11" db="EMBL/GenBank/DDBJ databases">
        <title>Dfirmibasis_genome.</title>
        <authorList>
            <person name="Edelbroek B."/>
            <person name="Kjellin J."/>
            <person name="Jerlstrom-Hultqvist J."/>
            <person name="Soderbom F."/>
        </authorList>
    </citation>
    <scope>NUCLEOTIDE SEQUENCE [LARGE SCALE GENOMIC DNA]</scope>
    <source>
        <strain evidence="6 7">TNS-C-14</strain>
    </source>
</reference>
<proteinExistence type="predicted"/>
<dbReference type="PROSITE" id="PS50071">
    <property type="entry name" value="HOMEOBOX_2"/>
    <property type="match status" value="1"/>
</dbReference>
<comment type="caution">
    <text evidence="6">The sequence shown here is derived from an EMBL/GenBank/DDBJ whole genome shotgun (WGS) entry which is preliminary data.</text>
</comment>
<comment type="subcellular location">
    <subcellularLocation>
        <location evidence="4">Nucleus</location>
    </subcellularLocation>
</comment>
<dbReference type="GO" id="GO:0005634">
    <property type="term" value="C:nucleus"/>
    <property type="evidence" value="ECO:0007669"/>
    <property type="project" value="UniProtKB-SubCell"/>
</dbReference>
<sequence>MAPTSLVALPIIKLDLNDIENLNFSINDFLKEQDLHTTDEIKNEYFQKLILPFRESYEIEIQKIEEEFNNRKKQIINIFPPGSYPKDIETYLQVHLKYHDLSCLKVKCGLRARIFDLIQGVFNQNINIDASASATAAAAAAANANSTSSIIAANINKQHSLGKKKRKVDTNLDKWYEANINQPYPLYSDKIFLASISKISKIKVEEWMGNKRTRIKKKISKIPTKTNQTLKKVTKTKKNSI</sequence>
<dbReference type="EMBL" id="JAVFKY010000002">
    <property type="protein sequence ID" value="KAK5580240.1"/>
    <property type="molecule type" value="Genomic_DNA"/>
</dbReference>
<dbReference type="InterPro" id="IPR008422">
    <property type="entry name" value="KN_HD"/>
</dbReference>
<evidence type="ECO:0000313" key="6">
    <source>
        <dbReference type="EMBL" id="KAK5580240.1"/>
    </source>
</evidence>
<keyword evidence="3 4" id="KW-0539">Nucleus</keyword>
<evidence type="ECO:0000256" key="1">
    <source>
        <dbReference type="ARBA" id="ARBA00023125"/>
    </source>
</evidence>
<keyword evidence="7" id="KW-1185">Reference proteome</keyword>